<comment type="caution">
    <text evidence="14">The sequence shown here is derived from an EMBL/GenBank/DDBJ whole genome shotgun (WGS) entry which is preliminary data.</text>
</comment>
<evidence type="ECO:0000256" key="3">
    <source>
        <dbReference type="ARBA" id="ARBA00022448"/>
    </source>
</evidence>
<evidence type="ECO:0000256" key="2">
    <source>
        <dbReference type="ARBA" id="ARBA00007193"/>
    </source>
</evidence>
<accession>A0A8S9WP57</accession>
<feature type="transmembrane region" description="Helical" evidence="13">
    <location>
        <begin position="484"/>
        <end position="516"/>
    </location>
</feature>
<evidence type="ECO:0000256" key="12">
    <source>
        <dbReference type="RuleBase" id="RU000679"/>
    </source>
</evidence>
<evidence type="ECO:0000256" key="11">
    <source>
        <dbReference type="ARBA" id="ARBA00023303"/>
    </source>
</evidence>
<organism evidence="14 15">
    <name type="scientific">Apolygus lucorum</name>
    <name type="common">Small green plant bug</name>
    <name type="synonym">Lygocoris lucorum</name>
    <dbReference type="NCBI Taxonomy" id="248454"/>
    <lineage>
        <taxon>Eukaryota</taxon>
        <taxon>Metazoa</taxon>
        <taxon>Ecdysozoa</taxon>
        <taxon>Arthropoda</taxon>
        <taxon>Hexapoda</taxon>
        <taxon>Insecta</taxon>
        <taxon>Pterygota</taxon>
        <taxon>Neoptera</taxon>
        <taxon>Paraneoptera</taxon>
        <taxon>Hemiptera</taxon>
        <taxon>Heteroptera</taxon>
        <taxon>Panheteroptera</taxon>
        <taxon>Cimicomorpha</taxon>
        <taxon>Miridae</taxon>
        <taxon>Mirini</taxon>
        <taxon>Apolygus</taxon>
    </lineage>
</organism>
<keyword evidence="15" id="KW-1185">Reference proteome</keyword>
<dbReference type="GO" id="GO:0015280">
    <property type="term" value="F:ligand-gated sodium channel activity"/>
    <property type="evidence" value="ECO:0007669"/>
    <property type="project" value="TreeGrafter"/>
</dbReference>
<keyword evidence="9 13" id="KW-0472">Membrane</keyword>
<comment type="subcellular location">
    <subcellularLocation>
        <location evidence="1">Membrane</location>
        <topology evidence="1">Multi-pass membrane protein</topology>
    </subcellularLocation>
</comment>
<evidence type="ECO:0000313" key="15">
    <source>
        <dbReference type="Proteomes" id="UP000466442"/>
    </source>
</evidence>
<evidence type="ECO:0000256" key="1">
    <source>
        <dbReference type="ARBA" id="ARBA00004141"/>
    </source>
</evidence>
<dbReference type="PANTHER" id="PTHR11690:SF240">
    <property type="entry name" value="PICKPOCKET 25-RELATED"/>
    <property type="match status" value="1"/>
</dbReference>
<evidence type="ECO:0000256" key="6">
    <source>
        <dbReference type="ARBA" id="ARBA00022989"/>
    </source>
</evidence>
<evidence type="ECO:0000313" key="14">
    <source>
        <dbReference type="EMBL" id="KAF6197938.1"/>
    </source>
</evidence>
<dbReference type="Proteomes" id="UP000466442">
    <property type="component" value="Linkage Group LG16"/>
</dbReference>
<evidence type="ECO:0000256" key="13">
    <source>
        <dbReference type="SAM" id="Phobius"/>
    </source>
</evidence>
<evidence type="ECO:0000256" key="5">
    <source>
        <dbReference type="ARBA" id="ARBA00022692"/>
    </source>
</evidence>
<evidence type="ECO:0008006" key="16">
    <source>
        <dbReference type="Google" id="ProtNLM"/>
    </source>
</evidence>
<evidence type="ECO:0000256" key="9">
    <source>
        <dbReference type="ARBA" id="ARBA00023136"/>
    </source>
</evidence>
<keyword evidence="8 12" id="KW-0406">Ion transport</keyword>
<dbReference type="PANTHER" id="PTHR11690">
    <property type="entry name" value="AMILORIDE-SENSITIVE SODIUM CHANNEL-RELATED"/>
    <property type="match status" value="1"/>
</dbReference>
<feature type="transmembrane region" description="Helical" evidence="13">
    <location>
        <begin position="94"/>
        <end position="116"/>
    </location>
</feature>
<keyword evidence="3 12" id="KW-0813">Transport</keyword>
<evidence type="ECO:0000256" key="7">
    <source>
        <dbReference type="ARBA" id="ARBA00023053"/>
    </source>
</evidence>
<sequence length="537" mass="62494">MRTALGAEQEFWIPPEVPQITAAGDKGQRVQETMKRTYKDGNTKNVLEKVEKSRNRKPLGLKWLEKTTKEFGDTTTLHGIPYITKKNYHWSETFLWLLVVVAANSCAYFLIIESWVRYNDNPTVISIEKNFREWNVVFPAATVCFQQKMNETAAHYFIIRQWNTEVNSTEYFQHMAFLKDVTNVNYSSVGDLAEYAKMKDYASFKGADLSNIARQLMQNIEYTSKTELNLDFVPVVTEMGLCFAYAANVSYYHALQLRTIYFLSSRRAVISFYRNKPPGPFDIMTCNYSSSNCGIRIEVEQEHIRDLQFYIHGPDEIPDISFPPFTVKKREQLELMIGQFEIVSSPDIRGLRVRQRRCKFTDEPARGDKFYSYNVCKMNCRRRMMKEQCGCTPFFYVDERKENFCDLKGLGCVALHKDKIIKQIRNNTACPCLPMCNTVMTQLAGSKLTEWKDPAPITLSFSWTLEKFSKTRTKRSIIYRIDDLLVSFGGIAALFLGCSVISFVETINFFFLRSFWNLFSKRRRKNEIREFPDDSRG</sequence>
<keyword evidence="10 12" id="KW-0739">Sodium transport</keyword>
<name>A0A8S9WP57_APOLU</name>
<evidence type="ECO:0000256" key="4">
    <source>
        <dbReference type="ARBA" id="ARBA00022461"/>
    </source>
</evidence>
<reference evidence="14" key="1">
    <citation type="journal article" date="2021" name="Mol. Ecol. Resour.">
        <title>Apolygus lucorum genome provides insights into omnivorousness and mesophyll feeding.</title>
        <authorList>
            <person name="Liu Y."/>
            <person name="Liu H."/>
            <person name="Wang H."/>
            <person name="Huang T."/>
            <person name="Liu B."/>
            <person name="Yang B."/>
            <person name="Yin L."/>
            <person name="Li B."/>
            <person name="Zhang Y."/>
            <person name="Zhang S."/>
            <person name="Jiang F."/>
            <person name="Zhang X."/>
            <person name="Ren Y."/>
            <person name="Wang B."/>
            <person name="Wang S."/>
            <person name="Lu Y."/>
            <person name="Wu K."/>
            <person name="Fan W."/>
            <person name="Wang G."/>
        </authorList>
    </citation>
    <scope>NUCLEOTIDE SEQUENCE</scope>
    <source>
        <strain evidence="14">12Hb</strain>
    </source>
</reference>
<gene>
    <name evidence="14" type="ORF">GE061_007681</name>
</gene>
<keyword evidence="7" id="KW-0915">Sodium</keyword>
<dbReference type="EMBL" id="WIXP02000016">
    <property type="protein sequence ID" value="KAF6197938.1"/>
    <property type="molecule type" value="Genomic_DNA"/>
</dbReference>
<dbReference type="AlphaFoldDB" id="A0A8S9WP57"/>
<protein>
    <recommendedName>
        <fullName evidence="16">Sodium channel protein Nach</fullName>
    </recommendedName>
</protein>
<keyword evidence="4 12" id="KW-0894">Sodium channel</keyword>
<dbReference type="Pfam" id="PF00858">
    <property type="entry name" value="ASC"/>
    <property type="match status" value="1"/>
</dbReference>
<dbReference type="Gene3D" id="1.10.287.820">
    <property type="entry name" value="Acid-sensing ion channel domain"/>
    <property type="match status" value="1"/>
</dbReference>
<keyword evidence="5 12" id="KW-0812">Transmembrane</keyword>
<proteinExistence type="inferred from homology"/>
<comment type="similarity">
    <text evidence="2 12">Belongs to the amiloride-sensitive sodium channel (TC 1.A.6) family.</text>
</comment>
<dbReference type="InterPro" id="IPR001873">
    <property type="entry name" value="ENaC"/>
</dbReference>
<dbReference type="GO" id="GO:0005886">
    <property type="term" value="C:plasma membrane"/>
    <property type="evidence" value="ECO:0007669"/>
    <property type="project" value="TreeGrafter"/>
</dbReference>
<keyword evidence="6 13" id="KW-1133">Transmembrane helix</keyword>
<evidence type="ECO:0000256" key="10">
    <source>
        <dbReference type="ARBA" id="ARBA00023201"/>
    </source>
</evidence>
<dbReference type="OrthoDB" id="6628406at2759"/>
<keyword evidence="11 12" id="KW-0407">Ion channel</keyword>
<evidence type="ECO:0000256" key="8">
    <source>
        <dbReference type="ARBA" id="ARBA00023065"/>
    </source>
</evidence>
<dbReference type="Gene3D" id="1.10.287.770">
    <property type="entry name" value="YojJ-like"/>
    <property type="match status" value="1"/>
</dbReference>